<dbReference type="AlphaFoldDB" id="A0A409YTG5"/>
<protein>
    <submittedName>
        <fullName evidence="4">Uncharacterized protein</fullName>
    </submittedName>
</protein>
<feature type="transmembrane region" description="Helical" evidence="3">
    <location>
        <begin position="16"/>
        <end position="39"/>
    </location>
</feature>
<evidence type="ECO:0000256" key="2">
    <source>
        <dbReference type="ARBA" id="ARBA00035112"/>
    </source>
</evidence>
<accession>A0A409YTG5</accession>
<proteinExistence type="inferred from homology"/>
<comment type="pathway">
    <text evidence="1">Mycotoxin biosynthesis.</text>
</comment>
<evidence type="ECO:0000256" key="3">
    <source>
        <dbReference type="SAM" id="Phobius"/>
    </source>
</evidence>
<dbReference type="PANTHER" id="PTHR33365">
    <property type="entry name" value="YALI0B05434P"/>
    <property type="match status" value="1"/>
</dbReference>
<comment type="caution">
    <text evidence="4">The sequence shown here is derived from an EMBL/GenBank/DDBJ whole genome shotgun (WGS) entry which is preliminary data.</text>
</comment>
<dbReference type="Proteomes" id="UP000284842">
    <property type="component" value="Unassembled WGS sequence"/>
</dbReference>
<dbReference type="STRING" id="181874.A0A409YTG5"/>
<organism evidence="4 5">
    <name type="scientific">Panaeolus cyanescens</name>
    <dbReference type="NCBI Taxonomy" id="181874"/>
    <lineage>
        <taxon>Eukaryota</taxon>
        <taxon>Fungi</taxon>
        <taxon>Dikarya</taxon>
        <taxon>Basidiomycota</taxon>
        <taxon>Agaricomycotina</taxon>
        <taxon>Agaricomycetes</taxon>
        <taxon>Agaricomycetidae</taxon>
        <taxon>Agaricales</taxon>
        <taxon>Agaricineae</taxon>
        <taxon>Galeropsidaceae</taxon>
        <taxon>Panaeolus</taxon>
    </lineage>
</organism>
<keyword evidence="3" id="KW-1133">Transmembrane helix</keyword>
<dbReference type="PANTHER" id="PTHR33365:SF4">
    <property type="entry name" value="CYCLOCHLOROTINE BIOSYNTHESIS PROTEIN O"/>
    <property type="match status" value="1"/>
</dbReference>
<sequence length="209" mass="23836">MPTLSLSKRSSSSSGSLLTLSCVFAAISLLIKLVGTLWIKKQLAHLSVQRDYSYVGNDYPEEWPIERKMVAMQFDNPKHFALETEDGAAEWAAISPGHGVVHLGPHKQPYTVGMMHQLKCLDIIRQDMVRDHSTSEPSEMGRHCLNYMRQMIMCRGDLELESFQFASHKNPINWRGVYECKDWEALFNAVKENQEEHSRWLAASGKVEL</sequence>
<dbReference type="GO" id="GO:0043386">
    <property type="term" value="P:mycotoxin biosynthetic process"/>
    <property type="evidence" value="ECO:0007669"/>
    <property type="project" value="InterPro"/>
</dbReference>
<name>A0A409YTG5_9AGAR</name>
<evidence type="ECO:0000313" key="4">
    <source>
        <dbReference type="EMBL" id="PPR06248.1"/>
    </source>
</evidence>
<dbReference type="InterPro" id="IPR021765">
    <property type="entry name" value="UstYa-like"/>
</dbReference>
<dbReference type="InParanoid" id="A0A409YTG5"/>
<evidence type="ECO:0000256" key="1">
    <source>
        <dbReference type="ARBA" id="ARBA00004685"/>
    </source>
</evidence>
<evidence type="ECO:0000313" key="5">
    <source>
        <dbReference type="Proteomes" id="UP000284842"/>
    </source>
</evidence>
<keyword evidence="5" id="KW-1185">Reference proteome</keyword>
<keyword evidence="3" id="KW-0472">Membrane</keyword>
<gene>
    <name evidence="4" type="ORF">CVT24_000920</name>
</gene>
<dbReference type="OrthoDB" id="3687641at2759"/>
<reference evidence="4 5" key="1">
    <citation type="journal article" date="2018" name="Evol. Lett.">
        <title>Horizontal gene cluster transfer increased hallucinogenic mushroom diversity.</title>
        <authorList>
            <person name="Reynolds H.T."/>
            <person name="Vijayakumar V."/>
            <person name="Gluck-Thaler E."/>
            <person name="Korotkin H.B."/>
            <person name="Matheny P.B."/>
            <person name="Slot J.C."/>
        </authorList>
    </citation>
    <scope>NUCLEOTIDE SEQUENCE [LARGE SCALE GENOMIC DNA]</scope>
    <source>
        <strain evidence="4 5">2629</strain>
    </source>
</reference>
<comment type="similarity">
    <text evidence="2">Belongs to the ustYa family.</text>
</comment>
<dbReference type="EMBL" id="NHTK01000688">
    <property type="protein sequence ID" value="PPR06248.1"/>
    <property type="molecule type" value="Genomic_DNA"/>
</dbReference>
<keyword evidence="3" id="KW-0812">Transmembrane</keyword>
<dbReference type="Pfam" id="PF11807">
    <property type="entry name" value="UstYa"/>
    <property type="match status" value="1"/>
</dbReference>